<proteinExistence type="predicted"/>
<dbReference type="RefSeq" id="WP_255353417.1">
    <property type="nucleotide sequence ID" value="NZ_JACIEQ010000002.1"/>
</dbReference>
<comment type="caution">
    <text evidence="2">The sequence shown here is derived from an EMBL/GenBank/DDBJ whole genome shotgun (WGS) entry which is preliminary data.</text>
</comment>
<feature type="transmembrane region" description="Helical" evidence="1">
    <location>
        <begin position="22"/>
        <end position="41"/>
    </location>
</feature>
<dbReference type="Proteomes" id="UP000585681">
    <property type="component" value="Unassembled WGS sequence"/>
</dbReference>
<dbReference type="EMBL" id="JACIEQ010000002">
    <property type="protein sequence ID" value="MBB4022129.1"/>
    <property type="molecule type" value="Genomic_DNA"/>
</dbReference>
<evidence type="ECO:0000256" key="1">
    <source>
        <dbReference type="SAM" id="Phobius"/>
    </source>
</evidence>
<name>A0A840CFT6_9RHOB</name>
<accession>A0A840CFT6</accession>
<organism evidence="2 3">
    <name type="scientific">Actibacterium naphthalenivorans</name>
    <dbReference type="NCBI Taxonomy" id="1614693"/>
    <lineage>
        <taxon>Bacteria</taxon>
        <taxon>Pseudomonadati</taxon>
        <taxon>Pseudomonadota</taxon>
        <taxon>Alphaproteobacteria</taxon>
        <taxon>Rhodobacterales</taxon>
        <taxon>Roseobacteraceae</taxon>
        <taxon>Actibacterium</taxon>
    </lineage>
</organism>
<keyword evidence="1" id="KW-1133">Transmembrane helix</keyword>
<dbReference type="AlphaFoldDB" id="A0A840CFT6"/>
<keyword evidence="1" id="KW-0812">Transmembrane</keyword>
<reference evidence="2" key="1">
    <citation type="submission" date="2020-08" db="EMBL/GenBank/DDBJ databases">
        <title>Genomic Encyclopedia of Type Strains, Phase IV (KMG-IV): sequencing the most valuable type-strain genomes for metagenomic binning, comparative biology and taxonomic classification.</title>
        <authorList>
            <person name="Goeker M."/>
        </authorList>
    </citation>
    <scope>NUCLEOTIDE SEQUENCE [LARGE SCALE GENOMIC DNA]</scope>
    <source>
        <strain evidence="2">DSM 105040</strain>
    </source>
</reference>
<sequence>MYTISNGYRSLSLLVGLNWDRVLFVAVIFGALMAGAHLGTVL</sequence>
<keyword evidence="3" id="KW-1185">Reference proteome</keyword>
<evidence type="ECO:0000313" key="2">
    <source>
        <dbReference type="EMBL" id="MBB4022129.1"/>
    </source>
</evidence>
<keyword evidence="1" id="KW-0472">Membrane</keyword>
<gene>
    <name evidence="2" type="ORF">GGR17_001938</name>
</gene>
<protein>
    <submittedName>
        <fullName evidence="2">Uncharacterized protein</fullName>
    </submittedName>
</protein>
<evidence type="ECO:0000313" key="3">
    <source>
        <dbReference type="Proteomes" id="UP000585681"/>
    </source>
</evidence>